<evidence type="ECO:0008006" key="3">
    <source>
        <dbReference type="Google" id="ProtNLM"/>
    </source>
</evidence>
<reference evidence="1 2" key="1">
    <citation type="submission" date="2016-11" db="EMBL/GenBank/DDBJ databases">
        <authorList>
            <person name="Jaros S."/>
            <person name="Januszkiewicz K."/>
            <person name="Wedrychowicz H."/>
        </authorList>
    </citation>
    <scope>NUCLEOTIDE SEQUENCE [LARGE SCALE GENOMIC DNA]</scope>
    <source>
        <strain evidence="1 2">GAS242</strain>
    </source>
</reference>
<proteinExistence type="predicted"/>
<dbReference type="Pfam" id="PF08892">
    <property type="entry name" value="YqcI_YcgG"/>
    <property type="match status" value="1"/>
</dbReference>
<dbReference type="OrthoDB" id="112290at2"/>
<dbReference type="AlphaFoldDB" id="A0A1M5V0Z1"/>
<organism evidence="1 2">
    <name type="scientific">Bradyrhizobium erythrophlei</name>
    <dbReference type="NCBI Taxonomy" id="1437360"/>
    <lineage>
        <taxon>Bacteria</taxon>
        <taxon>Pseudomonadati</taxon>
        <taxon>Pseudomonadota</taxon>
        <taxon>Alphaproteobacteria</taxon>
        <taxon>Hyphomicrobiales</taxon>
        <taxon>Nitrobacteraceae</taxon>
        <taxon>Bradyrhizobium</taxon>
    </lineage>
</organism>
<accession>A0A1M5V0Z1</accession>
<evidence type="ECO:0000313" key="2">
    <source>
        <dbReference type="Proteomes" id="UP000190675"/>
    </source>
</evidence>
<dbReference type="InterPro" id="IPR014988">
    <property type="entry name" value="Uncharacterised_YqcI/YcgG"/>
</dbReference>
<dbReference type="EMBL" id="LT670818">
    <property type="protein sequence ID" value="SHH68593.1"/>
    <property type="molecule type" value="Genomic_DNA"/>
</dbReference>
<dbReference type="PANTHER" id="PTHR40045">
    <property type="entry name" value="YCGG FAMILY PROTEIN"/>
    <property type="match status" value="1"/>
</dbReference>
<dbReference type="PANTHER" id="PTHR40045:SF1">
    <property type="entry name" value="YQCI_YCGG FAMILY PROTEIN"/>
    <property type="match status" value="1"/>
</dbReference>
<sequence length="251" mass="28788">MSRLYLRKGEVGSNYAVSSWQSVLFSEFEAQMCSDARPFPCIFGVTGYRLDQLRYLFLDPFEVEILGDQLAQFVAESRSHGPNTSLVVFTRPRPVQTLDAYYRKFWLMLDQLARLDKSPWPEAIPEQIDHPMWEFSFAGEPMFVVCSTPAHVMRQSRRSSSFMLTFQPRWVFEKILGTEKAAAAAFAEVRKRLIPYDSTAPSPLLGRYGARDGREYQQYFLHDDNQAESGCPFAKLAQAKTPKIDDREQAA</sequence>
<protein>
    <recommendedName>
        <fullName evidence="3">YqcI/YcgG family protein</fullName>
    </recommendedName>
</protein>
<dbReference type="Proteomes" id="UP000190675">
    <property type="component" value="Chromosome I"/>
</dbReference>
<gene>
    <name evidence="1" type="ORF">SAMN05444169_8792</name>
</gene>
<evidence type="ECO:0000313" key="1">
    <source>
        <dbReference type="EMBL" id="SHH68593.1"/>
    </source>
</evidence>
<name>A0A1M5V0Z1_9BRAD</name>